<keyword evidence="2" id="KW-0539">Nucleus</keyword>
<dbReference type="Proteomes" id="UP001629113">
    <property type="component" value="Unassembled WGS sequence"/>
</dbReference>
<accession>A0ABR4PE90</accession>
<evidence type="ECO:0000313" key="4">
    <source>
        <dbReference type="EMBL" id="KAL3421589.1"/>
    </source>
</evidence>
<feature type="region of interest" description="Disordered" evidence="3">
    <location>
        <begin position="106"/>
        <end position="168"/>
    </location>
</feature>
<feature type="compositionally biased region" description="Basic residues" evidence="3">
    <location>
        <begin position="33"/>
        <end position="42"/>
    </location>
</feature>
<feature type="compositionally biased region" description="Basic and acidic residues" evidence="3">
    <location>
        <begin position="21"/>
        <end position="32"/>
    </location>
</feature>
<dbReference type="EMBL" id="JBFCZG010000006">
    <property type="protein sequence ID" value="KAL3421589.1"/>
    <property type="molecule type" value="Genomic_DNA"/>
</dbReference>
<feature type="region of interest" description="Disordered" evidence="3">
    <location>
        <begin position="1"/>
        <end position="49"/>
    </location>
</feature>
<keyword evidence="5" id="KW-1185">Reference proteome</keyword>
<evidence type="ECO:0008006" key="6">
    <source>
        <dbReference type="Google" id="ProtNLM"/>
    </source>
</evidence>
<comment type="subcellular location">
    <subcellularLocation>
        <location evidence="1">Nucleus</location>
    </subcellularLocation>
</comment>
<dbReference type="InterPro" id="IPR021858">
    <property type="entry name" value="Fun_TF"/>
</dbReference>
<organism evidence="4 5">
    <name type="scientific">Phlyctema vagabunda</name>
    <dbReference type="NCBI Taxonomy" id="108571"/>
    <lineage>
        <taxon>Eukaryota</taxon>
        <taxon>Fungi</taxon>
        <taxon>Dikarya</taxon>
        <taxon>Ascomycota</taxon>
        <taxon>Pezizomycotina</taxon>
        <taxon>Leotiomycetes</taxon>
        <taxon>Helotiales</taxon>
        <taxon>Dermateaceae</taxon>
        <taxon>Phlyctema</taxon>
    </lineage>
</organism>
<dbReference type="Pfam" id="PF11951">
    <property type="entry name" value="Fungal_trans_2"/>
    <property type="match status" value="1"/>
</dbReference>
<name>A0ABR4PE90_9HELO</name>
<sequence>MSSATPGSVSGNTDVAPSGSPKEEKEKEEKKPSKTLRFRHGSSARYDTDFPMNQSWVRVSGNICSDFVDETPELDELYGRRGSNVPRKSPPQVEHGTNVYTISHMTSSPSRSLLQGKDDGDNNSQTIFPANNDADHHESSSLQNPKAHESSVSVENYSGQDRDHGGDLSHEPRSFLSWPLSDIQEACLMRYFIDHLACWFDLCDPDRHFALVVPQRASNCPALLYAIFTASARHLCRIEQSKHGTGASYLGQSLPGLQMETAVEYHNRCIENLASMSSDSHAVFDENLLAASVILRFYEEVDAPFHGGDLEPTLRASQFFIDAQVQASIHDTGLRRAAFRVAYRQELVIAYINQRAFRLPIHPFLDCLSLEPVDDHSWAHRAVVHCAHVLTYCYGENRSNKEDYDILKEYSQAWDLVKPPSFTPLYERNVDVTLGEFHPEIWFLSDCHVTGVQHHSLSKILLTVYNPRIPRLGPGQRDANRKIETELRVIVRQICGKAISNRRAPPAMNTACMAIAICGDLFNDPREQQALLDILQFTEIEHAWPTTTIQQKLKLCWGCENPTE</sequence>
<dbReference type="PANTHER" id="PTHR37534:SF2">
    <property type="entry name" value="N-ACETYLTRANSFERASE DOMAIN-CONTAINING PROTEIN"/>
    <property type="match status" value="1"/>
</dbReference>
<feature type="compositionally biased region" description="Polar residues" evidence="3">
    <location>
        <begin position="140"/>
        <end position="159"/>
    </location>
</feature>
<reference evidence="4 5" key="1">
    <citation type="submission" date="2024-06" db="EMBL/GenBank/DDBJ databases">
        <title>Complete genome of Phlyctema vagabunda strain 19-DSS-EL-015.</title>
        <authorList>
            <person name="Fiorenzani C."/>
        </authorList>
    </citation>
    <scope>NUCLEOTIDE SEQUENCE [LARGE SCALE GENOMIC DNA]</scope>
    <source>
        <strain evidence="4 5">19-DSS-EL-015</strain>
    </source>
</reference>
<comment type="caution">
    <text evidence="4">The sequence shown here is derived from an EMBL/GenBank/DDBJ whole genome shotgun (WGS) entry which is preliminary data.</text>
</comment>
<proteinExistence type="predicted"/>
<feature type="compositionally biased region" description="Polar residues" evidence="3">
    <location>
        <begin position="1"/>
        <end position="15"/>
    </location>
</feature>
<evidence type="ECO:0000256" key="1">
    <source>
        <dbReference type="ARBA" id="ARBA00004123"/>
    </source>
</evidence>
<evidence type="ECO:0000256" key="2">
    <source>
        <dbReference type="ARBA" id="ARBA00023242"/>
    </source>
</evidence>
<evidence type="ECO:0000256" key="3">
    <source>
        <dbReference type="SAM" id="MobiDB-lite"/>
    </source>
</evidence>
<evidence type="ECO:0000313" key="5">
    <source>
        <dbReference type="Proteomes" id="UP001629113"/>
    </source>
</evidence>
<protein>
    <recommendedName>
        <fullName evidence="6">Arca-like protein</fullName>
    </recommendedName>
</protein>
<dbReference type="PANTHER" id="PTHR37534">
    <property type="entry name" value="TRANSCRIPTIONAL ACTIVATOR PROTEIN UGA3"/>
    <property type="match status" value="1"/>
</dbReference>
<gene>
    <name evidence="4" type="ORF">PVAG01_08035</name>
</gene>